<dbReference type="GO" id="GO:0006780">
    <property type="term" value="P:uroporphyrinogen III biosynthetic process"/>
    <property type="evidence" value="ECO:0000318"/>
    <property type="project" value="GO_Central"/>
</dbReference>
<dbReference type="OrthoDB" id="5595751at2759"/>
<dbReference type="GeneID" id="447178"/>
<dbReference type="GO" id="GO:0006785">
    <property type="term" value="P:heme B biosynthetic process"/>
    <property type="evidence" value="ECO:0007669"/>
    <property type="project" value="UniProtKB-ARBA"/>
</dbReference>
<accession>A0A8J0T9I5</accession>
<dbReference type="GO" id="GO:0006782">
    <property type="term" value="P:protoporphyrinogen IX biosynthetic process"/>
    <property type="evidence" value="ECO:0007669"/>
    <property type="project" value="UniProtKB-UniPathway"/>
</dbReference>
<dbReference type="AlphaFoldDB" id="A0A8J0T9I5"/>
<evidence type="ECO:0000259" key="12">
    <source>
        <dbReference type="Pfam" id="PF02602"/>
    </source>
</evidence>
<keyword evidence="13" id="KW-1185">Reference proteome</keyword>
<dbReference type="GO" id="GO:0004852">
    <property type="term" value="F:uroporphyrinogen-III synthase activity"/>
    <property type="evidence" value="ECO:0000318"/>
    <property type="project" value="GO_Central"/>
</dbReference>
<dbReference type="Gene3D" id="3.40.50.10090">
    <property type="match status" value="2"/>
</dbReference>
<evidence type="ECO:0000256" key="6">
    <source>
        <dbReference type="ARBA" id="ARBA00023244"/>
    </source>
</evidence>
<evidence type="ECO:0000256" key="1">
    <source>
        <dbReference type="ARBA" id="ARBA00004772"/>
    </source>
</evidence>
<dbReference type="Proteomes" id="UP000186698">
    <property type="component" value="Chromosome 7L"/>
</dbReference>
<evidence type="ECO:0000256" key="10">
    <source>
        <dbReference type="ARBA" id="ARBA00048617"/>
    </source>
</evidence>
<organism evidence="13 14">
    <name type="scientific">Xenopus laevis</name>
    <name type="common">African clawed frog</name>
    <dbReference type="NCBI Taxonomy" id="8355"/>
    <lineage>
        <taxon>Eukaryota</taxon>
        <taxon>Metazoa</taxon>
        <taxon>Chordata</taxon>
        <taxon>Craniata</taxon>
        <taxon>Vertebrata</taxon>
        <taxon>Euteleostomi</taxon>
        <taxon>Amphibia</taxon>
        <taxon>Batrachia</taxon>
        <taxon>Anura</taxon>
        <taxon>Pipoidea</taxon>
        <taxon>Pipidae</taxon>
        <taxon>Xenopodinae</taxon>
        <taxon>Xenopus</taxon>
        <taxon>Xenopus</taxon>
    </lineage>
</organism>
<dbReference type="InterPro" id="IPR039793">
    <property type="entry name" value="UROS/Hem4"/>
</dbReference>
<sequence>MGPLQEFWATHSSDHPRNRLVFRSLGLSSTMKVLLLKDPKTKDLASDPYVKELSSHGLQATLIPVLSFKFVSLDHFFDKLSHPESYAGLIFTSPRAVEAVKLCLQKPAHKEAWKDHLCAKWNSKPVYVVGKATASLVEEIGLSSEGEGSGNAEKLAECICSKGLSYSAPILFPCGSLKKEVLPKKLQEKNVPLETITVYQTGPHPAIQVSLSDYFTKEGVPASIVFFSPSGLKYCLLFLKDLPSDQLNQIKFAAIGPTTAEAMAEEGIPVSCTAQNPTPQDLAIRIKQIGMQ</sequence>
<dbReference type="CDD" id="cd06578">
    <property type="entry name" value="HemD"/>
    <property type="match status" value="1"/>
</dbReference>
<keyword evidence="5" id="KW-0456">Lyase</keyword>
<evidence type="ECO:0000256" key="9">
    <source>
        <dbReference type="ARBA" id="ARBA00040167"/>
    </source>
</evidence>
<keyword evidence="4" id="KW-0350">Heme biosynthesis</keyword>
<evidence type="ECO:0000256" key="5">
    <source>
        <dbReference type="ARBA" id="ARBA00023239"/>
    </source>
</evidence>
<dbReference type="Pfam" id="PF02602">
    <property type="entry name" value="HEM4"/>
    <property type="match status" value="1"/>
</dbReference>
<comment type="similarity">
    <text evidence="2">Belongs to the uroporphyrinogen-III synthase family.</text>
</comment>
<reference evidence="14" key="1">
    <citation type="submission" date="2025-08" db="UniProtKB">
        <authorList>
            <consortium name="RefSeq"/>
        </authorList>
    </citation>
    <scope>IDENTIFICATION</scope>
    <source>
        <strain evidence="14">J_2021</strain>
        <tissue evidence="14">Erythrocytes</tissue>
    </source>
</reference>
<name>A0A8J0T9I5_XENLA</name>
<evidence type="ECO:0000256" key="4">
    <source>
        <dbReference type="ARBA" id="ARBA00023133"/>
    </source>
</evidence>
<dbReference type="CTD" id="447178"/>
<dbReference type="GO" id="GO:0005829">
    <property type="term" value="C:cytosol"/>
    <property type="evidence" value="ECO:0000318"/>
    <property type="project" value="GO_Central"/>
</dbReference>
<dbReference type="InterPro" id="IPR003754">
    <property type="entry name" value="4pyrrol_synth_uPrphyn_synth"/>
</dbReference>
<dbReference type="AGR" id="Xenbase:XB-GENE-999533"/>
<keyword evidence="6" id="KW-0627">Porphyrin biosynthesis</keyword>
<proteinExistence type="inferred from homology"/>
<evidence type="ECO:0000256" key="11">
    <source>
        <dbReference type="ARBA" id="ARBA00060039"/>
    </source>
</evidence>
<evidence type="ECO:0000256" key="3">
    <source>
        <dbReference type="ARBA" id="ARBA00013109"/>
    </source>
</evidence>
<dbReference type="EC" id="4.2.1.75" evidence="3"/>
<evidence type="ECO:0000256" key="8">
    <source>
        <dbReference type="ARBA" id="ARBA00032649"/>
    </source>
</evidence>
<dbReference type="RefSeq" id="XP_018080035.1">
    <property type="nucleotide sequence ID" value="XM_018224546.2"/>
</dbReference>
<evidence type="ECO:0000256" key="2">
    <source>
        <dbReference type="ARBA" id="ARBA00008133"/>
    </source>
</evidence>
<comment type="function">
    <text evidence="11">Catalyzes cyclization of the linear tetrapyrrole, hydroxymethylbilane, to the macrocyclic uroporphyrinogen III, the branch point for the various sub-pathways leading to the wide diversity of porphyrins. Porphyrins act as cofactors for a multitude of enzymes that perform a variety of processes within the cell such as methionine synthesis (vitamin B12) or oxygen transport (heme).</text>
</comment>
<dbReference type="FunFam" id="3.40.50.10090:FF:000003">
    <property type="entry name" value="uroporphyrinogen-III synthase"/>
    <property type="match status" value="1"/>
</dbReference>
<evidence type="ECO:0000313" key="13">
    <source>
        <dbReference type="Proteomes" id="UP000186698"/>
    </source>
</evidence>
<evidence type="ECO:0000313" key="14">
    <source>
        <dbReference type="RefSeq" id="XP_018080035.1"/>
    </source>
</evidence>
<gene>
    <name evidence="14 15" type="primary">uros.L</name>
    <name evidence="14" type="synonym">uro3s</name>
    <name evidence="14" type="synonym">uros</name>
</gene>
<dbReference type="UniPathway" id="UPA00251">
    <property type="reaction ID" value="UER00320"/>
</dbReference>
<feature type="domain" description="Tetrapyrrole biosynthesis uroporphyrinogen III synthase" evidence="12">
    <location>
        <begin position="48"/>
        <end position="282"/>
    </location>
</feature>
<dbReference type="InterPro" id="IPR036108">
    <property type="entry name" value="4pyrrol_syn_uPrphyn_synt_sf"/>
</dbReference>
<dbReference type="PANTHER" id="PTHR12390">
    <property type="entry name" value="UROPORPHYRINOGEN III SYNTHASE"/>
    <property type="match status" value="1"/>
</dbReference>
<evidence type="ECO:0000313" key="15">
    <source>
        <dbReference type="Xenbase" id="XB-GENE-999533"/>
    </source>
</evidence>
<dbReference type="Xenbase" id="XB-GENE-999533">
    <property type="gene designation" value="uros.L"/>
</dbReference>
<evidence type="ECO:0000256" key="7">
    <source>
        <dbReference type="ARBA" id="ARBA00031702"/>
    </source>
</evidence>
<dbReference type="SUPFAM" id="SSF69618">
    <property type="entry name" value="HemD-like"/>
    <property type="match status" value="1"/>
</dbReference>
<comment type="pathway">
    <text evidence="1">Porphyrin-containing compound metabolism; protoporphyrin-IX biosynthesis; coproporphyrinogen-III from 5-aminolevulinate: step 3/4.</text>
</comment>
<comment type="catalytic activity">
    <reaction evidence="10">
        <text>hydroxymethylbilane = uroporphyrinogen III + H2O</text>
        <dbReference type="Rhea" id="RHEA:18965"/>
        <dbReference type="ChEBI" id="CHEBI:15377"/>
        <dbReference type="ChEBI" id="CHEBI:57308"/>
        <dbReference type="ChEBI" id="CHEBI:57845"/>
        <dbReference type="EC" id="4.2.1.75"/>
    </reaction>
</comment>
<dbReference type="PANTHER" id="PTHR12390:SF0">
    <property type="entry name" value="UROPORPHYRINOGEN-III SYNTHASE"/>
    <property type="match status" value="1"/>
</dbReference>
<protein>
    <recommendedName>
        <fullName evidence="9">Uroporphyrinogen-III synthase</fullName>
        <ecNumber evidence="3">4.2.1.75</ecNumber>
    </recommendedName>
    <alternativeName>
        <fullName evidence="8">Hydroxymethylbilane hydrolyase [cyclizing]</fullName>
    </alternativeName>
    <alternativeName>
        <fullName evidence="7">Uroporphyrinogen-III cosynthase</fullName>
    </alternativeName>
</protein>